<evidence type="ECO:0000313" key="1">
    <source>
        <dbReference type="EMBL" id="TFL02147.1"/>
    </source>
</evidence>
<sequence length="149" mass="16370">MSCATRPAPRIATDLEIFHRTIILPRKSHLTLLILTASTPVGRTTTERAGSSDSQLHAYAQLFSCSCSSRRLSMYFSSPKKVHLPIFLDRVLFSLVILCFSLSFLHDSKAPCKPPPGPCSSLRQTPSSNISVFTTVLTICFVPQSLPCT</sequence>
<dbReference type="EMBL" id="ML178823">
    <property type="protein sequence ID" value="TFL02147.1"/>
    <property type="molecule type" value="Genomic_DNA"/>
</dbReference>
<protein>
    <submittedName>
        <fullName evidence="1">Uncharacterized protein</fullName>
    </submittedName>
</protein>
<reference evidence="1 2" key="1">
    <citation type="journal article" date="2019" name="Nat. Ecol. Evol.">
        <title>Megaphylogeny resolves global patterns of mushroom evolution.</title>
        <authorList>
            <person name="Varga T."/>
            <person name="Krizsan K."/>
            <person name="Foldi C."/>
            <person name="Dima B."/>
            <person name="Sanchez-Garcia M."/>
            <person name="Sanchez-Ramirez S."/>
            <person name="Szollosi G.J."/>
            <person name="Szarkandi J.G."/>
            <person name="Papp V."/>
            <person name="Albert L."/>
            <person name="Andreopoulos W."/>
            <person name="Angelini C."/>
            <person name="Antonin V."/>
            <person name="Barry K.W."/>
            <person name="Bougher N.L."/>
            <person name="Buchanan P."/>
            <person name="Buyck B."/>
            <person name="Bense V."/>
            <person name="Catcheside P."/>
            <person name="Chovatia M."/>
            <person name="Cooper J."/>
            <person name="Damon W."/>
            <person name="Desjardin D."/>
            <person name="Finy P."/>
            <person name="Geml J."/>
            <person name="Haridas S."/>
            <person name="Hughes K."/>
            <person name="Justo A."/>
            <person name="Karasinski D."/>
            <person name="Kautmanova I."/>
            <person name="Kiss B."/>
            <person name="Kocsube S."/>
            <person name="Kotiranta H."/>
            <person name="LaButti K.M."/>
            <person name="Lechner B.E."/>
            <person name="Liimatainen K."/>
            <person name="Lipzen A."/>
            <person name="Lukacs Z."/>
            <person name="Mihaltcheva S."/>
            <person name="Morgado L.N."/>
            <person name="Niskanen T."/>
            <person name="Noordeloos M.E."/>
            <person name="Ohm R.A."/>
            <person name="Ortiz-Santana B."/>
            <person name="Ovrebo C."/>
            <person name="Racz N."/>
            <person name="Riley R."/>
            <person name="Savchenko A."/>
            <person name="Shiryaev A."/>
            <person name="Soop K."/>
            <person name="Spirin V."/>
            <person name="Szebenyi C."/>
            <person name="Tomsovsky M."/>
            <person name="Tulloss R.E."/>
            <person name="Uehling J."/>
            <person name="Grigoriev I.V."/>
            <person name="Vagvolgyi C."/>
            <person name="Papp T."/>
            <person name="Martin F.M."/>
            <person name="Miettinen O."/>
            <person name="Hibbett D.S."/>
            <person name="Nagy L.G."/>
        </authorList>
    </citation>
    <scope>NUCLEOTIDE SEQUENCE [LARGE SCALE GENOMIC DNA]</scope>
    <source>
        <strain evidence="1 2">CBS 309.79</strain>
    </source>
</reference>
<dbReference type="AlphaFoldDB" id="A0A5C3QKU8"/>
<proteinExistence type="predicted"/>
<evidence type="ECO:0000313" key="2">
    <source>
        <dbReference type="Proteomes" id="UP000305067"/>
    </source>
</evidence>
<organism evidence="1 2">
    <name type="scientific">Pterulicium gracile</name>
    <dbReference type="NCBI Taxonomy" id="1884261"/>
    <lineage>
        <taxon>Eukaryota</taxon>
        <taxon>Fungi</taxon>
        <taxon>Dikarya</taxon>
        <taxon>Basidiomycota</taxon>
        <taxon>Agaricomycotina</taxon>
        <taxon>Agaricomycetes</taxon>
        <taxon>Agaricomycetidae</taxon>
        <taxon>Agaricales</taxon>
        <taxon>Pleurotineae</taxon>
        <taxon>Pterulaceae</taxon>
        <taxon>Pterulicium</taxon>
    </lineage>
</organism>
<name>A0A5C3QKU8_9AGAR</name>
<keyword evidence="2" id="KW-1185">Reference proteome</keyword>
<gene>
    <name evidence="1" type="ORF">BDV98DRAFT_566769</name>
</gene>
<accession>A0A5C3QKU8</accession>
<dbReference type="Proteomes" id="UP000305067">
    <property type="component" value="Unassembled WGS sequence"/>
</dbReference>